<name>A0A195EVL7_9HYME</name>
<dbReference type="EMBL" id="KQ981953">
    <property type="protein sequence ID" value="KYN32305.1"/>
    <property type="molecule type" value="Genomic_DNA"/>
</dbReference>
<reference evidence="1 2" key="1">
    <citation type="submission" date="2016-03" db="EMBL/GenBank/DDBJ databases">
        <title>Trachymyrmex septentrionalis WGS genome.</title>
        <authorList>
            <person name="Nygaard S."/>
            <person name="Hu H."/>
            <person name="Boomsma J."/>
            <person name="Zhang G."/>
        </authorList>
    </citation>
    <scope>NUCLEOTIDE SEQUENCE [LARGE SCALE GENOMIC DNA]</scope>
    <source>
        <strain evidence="1">Tsep2-gDNA-1</strain>
        <tissue evidence="1">Whole body</tissue>
    </source>
</reference>
<evidence type="ECO:0000313" key="1">
    <source>
        <dbReference type="EMBL" id="KYN32305.1"/>
    </source>
</evidence>
<dbReference type="AlphaFoldDB" id="A0A195EVL7"/>
<accession>A0A195EVL7</accession>
<protein>
    <submittedName>
        <fullName evidence="1">Uncharacterized protein</fullName>
    </submittedName>
</protein>
<sequence>MRCIGLTRYTPRPYFRTESLSRGVSPFFFYIY</sequence>
<organism evidence="1 2">
    <name type="scientific">Trachymyrmex septentrionalis</name>
    <dbReference type="NCBI Taxonomy" id="34720"/>
    <lineage>
        <taxon>Eukaryota</taxon>
        <taxon>Metazoa</taxon>
        <taxon>Ecdysozoa</taxon>
        <taxon>Arthropoda</taxon>
        <taxon>Hexapoda</taxon>
        <taxon>Insecta</taxon>
        <taxon>Pterygota</taxon>
        <taxon>Neoptera</taxon>
        <taxon>Endopterygota</taxon>
        <taxon>Hymenoptera</taxon>
        <taxon>Apocrita</taxon>
        <taxon>Aculeata</taxon>
        <taxon>Formicoidea</taxon>
        <taxon>Formicidae</taxon>
        <taxon>Myrmicinae</taxon>
        <taxon>Trachymyrmex</taxon>
    </lineage>
</organism>
<evidence type="ECO:0000313" key="2">
    <source>
        <dbReference type="Proteomes" id="UP000078541"/>
    </source>
</evidence>
<keyword evidence="2" id="KW-1185">Reference proteome</keyword>
<gene>
    <name evidence="1" type="ORF">ALC56_13162</name>
</gene>
<proteinExistence type="predicted"/>
<dbReference type="Proteomes" id="UP000078541">
    <property type="component" value="Unassembled WGS sequence"/>
</dbReference>